<dbReference type="Proteomes" id="UP000284416">
    <property type="component" value="Unassembled WGS sequence"/>
</dbReference>
<dbReference type="InterPro" id="IPR015860">
    <property type="entry name" value="ABC_transpr_TagH-like"/>
</dbReference>
<keyword evidence="11" id="KW-1185">Reference proteome</keyword>
<dbReference type="InterPro" id="IPR017871">
    <property type="entry name" value="ABC_transporter-like_CS"/>
</dbReference>
<dbReference type="InterPro" id="IPR027417">
    <property type="entry name" value="P-loop_NTPase"/>
</dbReference>
<evidence type="ECO:0000256" key="8">
    <source>
        <dbReference type="SAM" id="Phobius"/>
    </source>
</evidence>
<keyword evidence="8" id="KW-0812">Transmembrane</keyword>
<dbReference type="CDD" id="cd03220">
    <property type="entry name" value="ABC_KpsT_Wzt"/>
    <property type="match status" value="1"/>
</dbReference>
<keyword evidence="6" id="KW-1278">Translocase</keyword>
<evidence type="ECO:0000313" key="10">
    <source>
        <dbReference type="EMBL" id="RHW37253.1"/>
    </source>
</evidence>
<evidence type="ECO:0000259" key="9">
    <source>
        <dbReference type="PROSITE" id="PS50893"/>
    </source>
</evidence>
<dbReference type="GO" id="GO:0016020">
    <property type="term" value="C:membrane"/>
    <property type="evidence" value="ECO:0007669"/>
    <property type="project" value="InterPro"/>
</dbReference>
<dbReference type="EMBL" id="QWEG01000010">
    <property type="protein sequence ID" value="RHW37253.1"/>
    <property type="molecule type" value="Genomic_DNA"/>
</dbReference>
<dbReference type="PROSITE" id="PS50893">
    <property type="entry name" value="ABC_TRANSPORTER_2"/>
    <property type="match status" value="1"/>
</dbReference>
<accession>A0A417YRL3</accession>
<comment type="caution">
    <text evidence="10">The sequence shown here is derived from an EMBL/GenBank/DDBJ whole genome shotgun (WGS) entry which is preliminary data.</text>
</comment>
<feature type="domain" description="ABC transporter" evidence="9">
    <location>
        <begin position="30"/>
        <end position="248"/>
    </location>
</feature>
<organism evidence="10 11">
    <name type="scientific">Neobacillus notoginsengisoli</name>
    <dbReference type="NCBI Taxonomy" id="1578198"/>
    <lineage>
        <taxon>Bacteria</taxon>
        <taxon>Bacillati</taxon>
        <taxon>Bacillota</taxon>
        <taxon>Bacilli</taxon>
        <taxon>Bacillales</taxon>
        <taxon>Bacillaceae</taxon>
        <taxon>Neobacillus</taxon>
    </lineage>
</organism>
<dbReference type="GO" id="GO:0016887">
    <property type="term" value="F:ATP hydrolysis activity"/>
    <property type="evidence" value="ECO:0007669"/>
    <property type="project" value="InterPro"/>
</dbReference>
<sequence>MWRLMMDKKPKVVFKNVYKRYSLIKSNKLMNILSLKKNEKSFYALRDISFEVYEGETVGVIGINGSGKSTLSNLLAEVVPPSSGKIEVDGETSLIAISVGLNNNLTGLENIELKCLMHGMKKDEIKKITPCIIDFADLGDFIYQPVKNYSSGMRSRLGFAISAHTNPDVMVVDEALSVGDQTFYQKCITKMNEFKAQGKTIFFISHSAGQIRSFCDKAIWVHYGAMVDFGESEEVLEKYNQFIKWFNSLSEEEKKQYKTEKLNLQYAEEDDLSYSSKSRLSSKKKKYKLGNIRDFTLFLSLFLFSIVVLFSNNIHLVGAIKNVINKPETPAQKTINKDDNKEITSEKIDKTGFINSEVADIFVSSDLKQKVNSLDFMKEVFVEESFDNSFLISYAGLKGYVHKEDIWIPSGEPHASSIDPNYFLPAFPDSFRVAYEYYLVFVNEEKELIESKVRGKTGERTDKFNNQYISYGPTEYRINPDTQESDAILVNELALGLVNLEEILSEATHKSNNGELYFFLNDKYKMVLNINDRSLLIEPNNENGES</sequence>
<keyword evidence="8" id="KW-1133">Transmembrane helix</keyword>
<keyword evidence="7 8" id="KW-0472">Membrane</keyword>
<evidence type="ECO:0000256" key="1">
    <source>
        <dbReference type="ARBA" id="ARBA00005417"/>
    </source>
</evidence>
<dbReference type="PANTHER" id="PTHR46743">
    <property type="entry name" value="TEICHOIC ACIDS EXPORT ATP-BINDING PROTEIN TAGH"/>
    <property type="match status" value="1"/>
</dbReference>
<keyword evidence="2" id="KW-0813">Transport</keyword>
<dbReference type="NCBIfam" id="NF010066">
    <property type="entry name" value="PRK13546.1"/>
    <property type="match status" value="1"/>
</dbReference>
<gene>
    <name evidence="10" type="primary">tagH</name>
    <name evidence="10" type="ORF">D1B31_15915</name>
</gene>
<evidence type="ECO:0000313" key="11">
    <source>
        <dbReference type="Proteomes" id="UP000284416"/>
    </source>
</evidence>
<evidence type="ECO:0000256" key="5">
    <source>
        <dbReference type="ARBA" id="ARBA00022840"/>
    </source>
</evidence>
<evidence type="ECO:0000256" key="4">
    <source>
        <dbReference type="ARBA" id="ARBA00022741"/>
    </source>
</evidence>
<dbReference type="SMART" id="SM00382">
    <property type="entry name" value="AAA"/>
    <property type="match status" value="1"/>
</dbReference>
<evidence type="ECO:0000256" key="2">
    <source>
        <dbReference type="ARBA" id="ARBA00022448"/>
    </source>
</evidence>
<keyword evidence="5 10" id="KW-0067">ATP-binding</keyword>
<keyword evidence="3" id="KW-1003">Cell membrane</keyword>
<reference evidence="10 11" key="1">
    <citation type="journal article" date="2017" name="Int. J. Syst. Evol. Microbiol.">
        <title>Bacillus notoginsengisoli sp. nov., a novel bacterium isolated from the rhizosphere of Panax notoginseng.</title>
        <authorList>
            <person name="Zhang M.Y."/>
            <person name="Cheng J."/>
            <person name="Cai Y."/>
            <person name="Zhang T.Y."/>
            <person name="Wu Y.Y."/>
            <person name="Manikprabhu D."/>
            <person name="Li W.J."/>
            <person name="Zhang Y.X."/>
        </authorList>
    </citation>
    <scope>NUCLEOTIDE SEQUENCE [LARGE SCALE GENOMIC DNA]</scope>
    <source>
        <strain evidence="10 11">JCM 30743</strain>
    </source>
</reference>
<dbReference type="PANTHER" id="PTHR46743:SF2">
    <property type="entry name" value="TEICHOIC ACIDS EXPORT ATP-BINDING PROTEIN TAGH"/>
    <property type="match status" value="1"/>
</dbReference>
<dbReference type="InterPro" id="IPR003593">
    <property type="entry name" value="AAA+_ATPase"/>
</dbReference>
<dbReference type="GO" id="GO:0005524">
    <property type="term" value="F:ATP binding"/>
    <property type="evidence" value="ECO:0007669"/>
    <property type="project" value="UniProtKB-KW"/>
</dbReference>
<evidence type="ECO:0000256" key="7">
    <source>
        <dbReference type="ARBA" id="ARBA00023136"/>
    </source>
</evidence>
<protein>
    <submittedName>
        <fullName evidence="10">Teichoic acids export ABC transporter ATP-binding subunit TagH</fullName>
    </submittedName>
</protein>
<name>A0A417YRL3_9BACI</name>
<dbReference type="SUPFAM" id="SSF52540">
    <property type="entry name" value="P-loop containing nucleoside triphosphate hydrolases"/>
    <property type="match status" value="1"/>
</dbReference>
<evidence type="ECO:0000256" key="3">
    <source>
        <dbReference type="ARBA" id="ARBA00022475"/>
    </source>
</evidence>
<dbReference type="InterPro" id="IPR003439">
    <property type="entry name" value="ABC_transporter-like_ATP-bd"/>
</dbReference>
<comment type="similarity">
    <text evidence="1">Belongs to the ABC transporter superfamily.</text>
</comment>
<proteinExistence type="inferred from homology"/>
<evidence type="ECO:0000256" key="6">
    <source>
        <dbReference type="ARBA" id="ARBA00022967"/>
    </source>
</evidence>
<dbReference type="AlphaFoldDB" id="A0A417YRL3"/>
<dbReference type="InterPro" id="IPR050683">
    <property type="entry name" value="Bact_Polysacc_Export_ATP-bd"/>
</dbReference>
<dbReference type="FunFam" id="3.40.50.300:FF:003010">
    <property type="entry name" value="Teichoic acids export ATP-binding protein TagH"/>
    <property type="match status" value="1"/>
</dbReference>
<dbReference type="PROSITE" id="PS00211">
    <property type="entry name" value="ABC_TRANSPORTER_1"/>
    <property type="match status" value="1"/>
</dbReference>
<keyword evidence="4" id="KW-0547">Nucleotide-binding</keyword>
<dbReference type="GO" id="GO:0140359">
    <property type="term" value="F:ABC-type transporter activity"/>
    <property type="evidence" value="ECO:0007669"/>
    <property type="project" value="InterPro"/>
</dbReference>
<feature type="transmembrane region" description="Helical" evidence="8">
    <location>
        <begin position="292"/>
        <end position="311"/>
    </location>
</feature>
<dbReference type="Pfam" id="PF00005">
    <property type="entry name" value="ABC_tran"/>
    <property type="match status" value="1"/>
</dbReference>
<dbReference type="Gene3D" id="3.40.50.300">
    <property type="entry name" value="P-loop containing nucleotide triphosphate hydrolases"/>
    <property type="match status" value="1"/>
</dbReference>